<evidence type="ECO:0000313" key="2">
    <source>
        <dbReference type="EMBL" id="UNS95053.1"/>
    </source>
</evidence>
<evidence type="ECO:0000259" key="1">
    <source>
        <dbReference type="Pfam" id="PF00668"/>
    </source>
</evidence>
<protein>
    <submittedName>
        <fullName evidence="2">Condensation domain-containing protein</fullName>
    </submittedName>
</protein>
<dbReference type="Pfam" id="PF00668">
    <property type="entry name" value="Condensation"/>
    <property type="match status" value="1"/>
</dbReference>
<organism evidence="2 3">
    <name type="scientific">Streptomyces tubbatahanensis</name>
    <dbReference type="NCBI Taxonomy" id="2923272"/>
    <lineage>
        <taxon>Bacteria</taxon>
        <taxon>Bacillati</taxon>
        <taxon>Actinomycetota</taxon>
        <taxon>Actinomycetes</taxon>
        <taxon>Kitasatosporales</taxon>
        <taxon>Streptomycetaceae</taxon>
        <taxon>Streptomyces</taxon>
    </lineage>
</organism>
<dbReference type="PANTHER" id="PTHR45527">
    <property type="entry name" value="NONRIBOSOMAL PEPTIDE SYNTHETASE"/>
    <property type="match status" value="1"/>
</dbReference>
<keyword evidence="3" id="KW-1185">Reference proteome</keyword>
<proteinExistence type="predicted"/>
<gene>
    <name evidence="2" type="ORF">MMF93_00195</name>
</gene>
<dbReference type="RefSeq" id="WP_242748405.1">
    <property type="nucleotide sequence ID" value="NZ_CP093846.1"/>
</dbReference>
<dbReference type="Proteomes" id="UP001202244">
    <property type="component" value="Chromosome"/>
</dbReference>
<dbReference type="PANTHER" id="PTHR45527:SF1">
    <property type="entry name" value="FATTY ACID SYNTHASE"/>
    <property type="match status" value="1"/>
</dbReference>
<feature type="domain" description="Condensation" evidence="1">
    <location>
        <begin position="9"/>
        <end position="372"/>
    </location>
</feature>
<accession>A0ABY3XKU9</accession>
<name>A0ABY3XKU9_9ACTN</name>
<dbReference type="Gene3D" id="3.30.559.10">
    <property type="entry name" value="Chloramphenicol acetyltransferase-like domain"/>
    <property type="match status" value="1"/>
</dbReference>
<reference evidence="2 3" key="1">
    <citation type="journal article" date="2023" name="Microbiol. Spectr.">
        <title>Synergy between Genome Mining, Metabolomics, and Bioinformatics Uncovers Antibacterial Chlorinated Carbazole Alkaloids and Their Biosynthetic Gene Cluster from Streptomyces tubbatahanensis sp. nov., a Novel Actinomycete Isolated from Sulu Sea, Philippines.</title>
        <authorList>
            <person name="Tenebro C.P."/>
            <person name="Trono D.J.V.L."/>
            <person name="Balida L.A.P."/>
            <person name="Bayog L.K.A."/>
            <person name="Bruna J.R."/>
            <person name="Sabido E.M."/>
            <person name="Caspe D.P.C."/>
            <person name="de Los Santos E.L.C."/>
            <person name="Saludes J.P."/>
            <person name="Dalisay D.S."/>
        </authorList>
    </citation>
    <scope>NUCLEOTIDE SEQUENCE [LARGE SCALE GENOMIC DNA]</scope>
    <source>
        <strain evidence="2 3">DSD3025</strain>
    </source>
</reference>
<dbReference type="InterPro" id="IPR023213">
    <property type="entry name" value="CAT-like_dom_sf"/>
</dbReference>
<dbReference type="InterPro" id="IPR001242">
    <property type="entry name" value="Condensation_dom"/>
</dbReference>
<dbReference type="EMBL" id="CP093846">
    <property type="protein sequence ID" value="UNS95053.1"/>
    <property type="molecule type" value="Genomic_DNA"/>
</dbReference>
<dbReference type="Gene3D" id="3.30.559.30">
    <property type="entry name" value="Nonribosomal peptide synthetase, condensation domain"/>
    <property type="match status" value="1"/>
</dbReference>
<dbReference type="SUPFAM" id="SSF52777">
    <property type="entry name" value="CoA-dependent acyltransferases"/>
    <property type="match status" value="2"/>
</dbReference>
<dbReference type="CDD" id="cd19543">
    <property type="entry name" value="DCL_NRPS"/>
    <property type="match status" value="1"/>
</dbReference>
<sequence length="382" mass="42859">MNARSKSIEDILPVTPLQEGMLFHHVYDDSAPDSYVAQVAFDLDGVLDREALRAAAGELLRRHPNLRSCFRQRRSGDWVRLLRREVRLPWHERDLSEVPASERERTVDTEVTADRLRRFDLAHAPLVRFALFRLAGERFRFVLTAHHAVVDGWSMAVLLRELVALYRSGGDPRGLPPVRSYRDHLDWLNSRDREAAAQAWRENLADLPGPCLLAPGAERATALPDRLDFSLDEEASTALSATARAHGVTLNTVLQCAWALVLGRLTGRDDIVFGMTVSGRPPELDGVENMVGLFINTVPLRLRLRPAESLGALLARAQREQARMLDHHHLGLTAIQSAAGMEELFDVGMVFENFPRHTDGTDSATLRVRDVQSRNATHYPLT</sequence>
<evidence type="ECO:0000313" key="3">
    <source>
        <dbReference type="Proteomes" id="UP001202244"/>
    </source>
</evidence>